<keyword evidence="6" id="KW-0862">Zinc</keyword>
<evidence type="ECO:0000256" key="3">
    <source>
        <dbReference type="ARBA" id="ARBA00022692"/>
    </source>
</evidence>
<comment type="subcellular location">
    <subcellularLocation>
        <location evidence="1">Membrane</location>
        <topology evidence="1">Multi-pass membrane protein</topology>
    </subcellularLocation>
</comment>
<dbReference type="GO" id="GO:0016020">
    <property type="term" value="C:membrane"/>
    <property type="evidence" value="ECO:0007669"/>
    <property type="project" value="UniProtKB-SubCell"/>
</dbReference>
<name>A0A1S3D0S8_DIACI</name>
<reference evidence="8" key="1">
    <citation type="submission" date="2025-08" db="UniProtKB">
        <authorList>
            <consortium name="RefSeq"/>
        </authorList>
    </citation>
    <scope>IDENTIFICATION</scope>
</reference>
<dbReference type="STRING" id="121845.A0A1S3D0S8"/>
<dbReference type="InterPro" id="IPR004254">
    <property type="entry name" value="AdipoR/HlyIII-related"/>
</dbReference>
<evidence type="ECO:0000256" key="6">
    <source>
        <dbReference type="PIRSR" id="PIRSR604254-1"/>
    </source>
</evidence>
<dbReference type="KEGG" id="dci:103508202"/>
<feature type="binding site" evidence="6">
    <location>
        <position position="63"/>
    </location>
    <ligand>
        <name>Zn(2+)</name>
        <dbReference type="ChEBI" id="CHEBI:29105"/>
    </ligand>
</feature>
<keyword evidence="7" id="KW-1185">Reference proteome</keyword>
<organism evidence="7 8">
    <name type="scientific">Diaphorina citri</name>
    <name type="common">Asian citrus psyllid</name>
    <dbReference type="NCBI Taxonomy" id="121845"/>
    <lineage>
        <taxon>Eukaryota</taxon>
        <taxon>Metazoa</taxon>
        <taxon>Ecdysozoa</taxon>
        <taxon>Arthropoda</taxon>
        <taxon>Hexapoda</taxon>
        <taxon>Insecta</taxon>
        <taxon>Pterygota</taxon>
        <taxon>Neoptera</taxon>
        <taxon>Paraneoptera</taxon>
        <taxon>Hemiptera</taxon>
        <taxon>Sternorrhyncha</taxon>
        <taxon>Psylloidea</taxon>
        <taxon>Psyllidae</taxon>
        <taxon>Diaphorininae</taxon>
        <taxon>Diaphorina</taxon>
    </lineage>
</organism>
<proteinExistence type="inferred from homology"/>
<gene>
    <name evidence="8" type="primary">LOC103508202</name>
</gene>
<evidence type="ECO:0000256" key="2">
    <source>
        <dbReference type="ARBA" id="ARBA00007018"/>
    </source>
</evidence>
<dbReference type="GeneID" id="103508202"/>
<evidence type="ECO:0000256" key="1">
    <source>
        <dbReference type="ARBA" id="ARBA00004141"/>
    </source>
</evidence>
<sequence>MMRNLLCLLRLTKYGGGAPDSLIPTILQDVMCVIGGVIGAEKVPERWWPGHTDLCFNSHNLMHVLALLALYYNNRSSVRDIQWMKKTRVG</sequence>
<dbReference type="Proteomes" id="UP000079169">
    <property type="component" value="Unplaced"/>
</dbReference>
<dbReference type="Pfam" id="PF03006">
    <property type="entry name" value="HlyIII"/>
    <property type="match status" value="1"/>
</dbReference>
<protein>
    <submittedName>
        <fullName evidence="8">Progestin and adipoQ receptor family member 4</fullName>
    </submittedName>
</protein>
<keyword evidence="8" id="KW-0675">Receptor</keyword>
<dbReference type="RefSeq" id="XP_008470957.1">
    <property type="nucleotide sequence ID" value="XM_008472735.2"/>
</dbReference>
<dbReference type="GO" id="GO:0046872">
    <property type="term" value="F:metal ion binding"/>
    <property type="evidence" value="ECO:0007669"/>
    <property type="project" value="UniProtKB-KW"/>
</dbReference>
<feature type="binding site" evidence="6">
    <location>
        <position position="59"/>
    </location>
    <ligand>
        <name>Zn(2+)</name>
        <dbReference type="ChEBI" id="CHEBI:29105"/>
    </ligand>
</feature>
<dbReference type="PaxDb" id="121845-A0A1S3D0S8"/>
<accession>A0A1S3D0S8</accession>
<evidence type="ECO:0000256" key="4">
    <source>
        <dbReference type="ARBA" id="ARBA00022989"/>
    </source>
</evidence>
<evidence type="ECO:0000313" key="8">
    <source>
        <dbReference type="RefSeq" id="XP_008470957.1"/>
    </source>
</evidence>
<comment type="similarity">
    <text evidence="2">Belongs to the ADIPOR family.</text>
</comment>
<dbReference type="AlphaFoldDB" id="A0A1S3D0S8"/>
<keyword evidence="4" id="KW-1133">Transmembrane helix</keyword>
<evidence type="ECO:0000313" key="7">
    <source>
        <dbReference type="Proteomes" id="UP000079169"/>
    </source>
</evidence>
<keyword evidence="5" id="KW-0472">Membrane</keyword>
<evidence type="ECO:0000256" key="5">
    <source>
        <dbReference type="ARBA" id="ARBA00023136"/>
    </source>
</evidence>
<keyword evidence="6" id="KW-0479">Metal-binding</keyword>
<dbReference type="OMA" id="MAKNNCY"/>
<keyword evidence="3" id="KW-0812">Transmembrane</keyword>